<dbReference type="Gene3D" id="3.30.450.40">
    <property type="match status" value="1"/>
</dbReference>
<dbReference type="Pfam" id="PF13581">
    <property type="entry name" value="HATPase_c_2"/>
    <property type="match status" value="1"/>
</dbReference>
<dbReference type="SMART" id="SM00065">
    <property type="entry name" value="GAF"/>
    <property type="match status" value="1"/>
</dbReference>
<feature type="domain" description="GAF" evidence="1">
    <location>
        <begin position="25"/>
        <end position="167"/>
    </location>
</feature>
<protein>
    <submittedName>
        <fullName evidence="2">Two-component sensor histidine kinase, contains HisKA and HATPase domains</fullName>
    </submittedName>
</protein>
<dbReference type="Pfam" id="PF07568">
    <property type="entry name" value="HisKA_2"/>
    <property type="match status" value="1"/>
</dbReference>
<keyword evidence="2" id="KW-0808">Transferase</keyword>
<dbReference type="InterPro" id="IPR003018">
    <property type="entry name" value="GAF"/>
</dbReference>
<dbReference type="Proteomes" id="UP000198885">
    <property type="component" value="Unassembled WGS sequence"/>
</dbReference>
<evidence type="ECO:0000313" key="2">
    <source>
        <dbReference type="EMBL" id="SER97982.1"/>
    </source>
</evidence>
<dbReference type="EMBL" id="FOGU01000004">
    <property type="protein sequence ID" value="SER97982.1"/>
    <property type="molecule type" value="Genomic_DNA"/>
</dbReference>
<dbReference type="InterPro" id="IPR029016">
    <property type="entry name" value="GAF-like_dom_sf"/>
</dbReference>
<dbReference type="SUPFAM" id="SSF55874">
    <property type="entry name" value="ATPase domain of HSP90 chaperone/DNA topoisomerase II/histidine kinase"/>
    <property type="match status" value="1"/>
</dbReference>
<dbReference type="RefSeq" id="WP_092691894.1">
    <property type="nucleotide sequence ID" value="NZ_FOGU01000004.1"/>
</dbReference>
<dbReference type="InterPro" id="IPR036890">
    <property type="entry name" value="HATPase_C_sf"/>
</dbReference>
<dbReference type="Gene3D" id="3.30.565.10">
    <property type="entry name" value="Histidine kinase-like ATPase, C-terminal domain"/>
    <property type="match status" value="1"/>
</dbReference>
<dbReference type="OrthoDB" id="9816309at2"/>
<gene>
    <name evidence="2" type="ORF">SAMN04490244_104252</name>
</gene>
<dbReference type="STRING" id="641238.SAMN04490244_104252"/>
<dbReference type="PANTHER" id="PTHR43102:SF2">
    <property type="entry name" value="GAF DOMAIN-CONTAINING PROTEIN"/>
    <property type="match status" value="1"/>
</dbReference>
<dbReference type="SUPFAM" id="SSF55781">
    <property type="entry name" value="GAF domain-like"/>
    <property type="match status" value="1"/>
</dbReference>
<name>A0A1H9TLH8_9RHOB</name>
<proteinExistence type="predicted"/>
<reference evidence="2 3" key="1">
    <citation type="submission" date="2016-10" db="EMBL/GenBank/DDBJ databases">
        <authorList>
            <person name="de Groot N.N."/>
        </authorList>
    </citation>
    <scope>NUCLEOTIDE SEQUENCE [LARGE SCALE GENOMIC DNA]</scope>
    <source>
        <strain evidence="2 3">DSM 23042</strain>
    </source>
</reference>
<accession>A0A1H9TLH8</accession>
<dbReference type="InterPro" id="IPR003594">
    <property type="entry name" value="HATPase_dom"/>
</dbReference>
<sequence>MKPQKHPQEEDRLATLTAYGVLDSARDPEFDEIVDLAAAICETPVAIVNLIDSDRGWFKAETGMSVPEVPRDHAFCSHAILEDGVVEIPDTRQDARTADNPLTIDGSPVRFYAGAPLVAPNGLPLGSLCVLDTRPRRLTDLQLRTLRALAQLGMQQMELRLRLEREKVLRQEVDHRVKNSLQSVVALTRIQGRRAESEETRAALAQVRGRIEVITALHEQLYRTDAGDRIDLSEFAGNVARFLSGFRPENVSISLDVPRMFVTSSQASAIGVIVNECAANAFRHGFPDGRAGRVTITARPDGDGMVLVCEDDGIGLSDNGTKSATGGLGMQVISASADQLGGPHRVENGDPGVRIIVPFTPVP</sequence>
<dbReference type="InterPro" id="IPR011495">
    <property type="entry name" value="Sig_transdc_His_kin_sub2_dim/P"/>
</dbReference>
<dbReference type="AlphaFoldDB" id="A0A1H9TLH8"/>
<dbReference type="GO" id="GO:0016301">
    <property type="term" value="F:kinase activity"/>
    <property type="evidence" value="ECO:0007669"/>
    <property type="project" value="UniProtKB-KW"/>
</dbReference>
<dbReference type="Gene3D" id="3.30.450.20">
    <property type="entry name" value="PAS domain"/>
    <property type="match status" value="1"/>
</dbReference>
<keyword evidence="2" id="KW-0418">Kinase</keyword>
<evidence type="ECO:0000313" key="3">
    <source>
        <dbReference type="Proteomes" id="UP000198885"/>
    </source>
</evidence>
<keyword evidence="3" id="KW-1185">Reference proteome</keyword>
<evidence type="ECO:0000259" key="1">
    <source>
        <dbReference type="SMART" id="SM00065"/>
    </source>
</evidence>
<dbReference type="PANTHER" id="PTHR43102">
    <property type="entry name" value="SLR1143 PROTEIN"/>
    <property type="match status" value="1"/>
</dbReference>
<organism evidence="2 3">
    <name type="scientific">Tranquillimonas rosea</name>
    <dbReference type="NCBI Taxonomy" id="641238"/>
    <lineage>
        <taxon>Bacteria</taxon>
        <taxon>Pseudomonadati</taxon>
        <taxon>Pseudomonadota</taxon>
        <taxon>Alphaproteobacteria</taxon>
        <taxon>Rhodobacterales</taxon>
        <taxon>Roseobacteraceae</taxon>
        <taxon>Tranquillimonas</taxon>
    </lineage>
</organism>